<dbReference type="InterPro" id="IPR056361">
    <property type="entry name" value="AtPDCT1_2_TM_dom"/>
</dbReference>
<keyword evidence="1" id="KW-1133">Transmembrane helix</keyword>
<keyword evidence="4" id="KW-1185">Reference proteome</keyword>
<dbReference type="Proteomes" id="UP000594638">
    <property type="component" value="Unassembled WGS sequence"/>
</dbReference>
<comment type="caution">
    <text evidence="3">The sequence shown here is derived from an EMBL/GenBank/DDBJ whole genome shotgun (WGS) entry which is preliminary data.</text>
</comment>
<feature type="transmembrane region" description="Helical" evidence="1">
    <location>
        <begin position="67"/>
        <end position="86"/>
    </location>
</feature>
<evidence type="ECO:0000313" key="3">
    <source>
        <dbReference type="EMBL" id="CAA2946558.1"/>
    </source>
</evidence>
<dbReference type="GO" id="GO:0004142">
    <property type="term" value="F:diacylglycerol cholinephosphotransferase activity"/>
    <property type="evidence" value="ECO:0007669"/>
    <property type="project" value="TreeGrafter"/>
</dbReference>
<keyword evidence="1" id="KW-0472">Membrane</keyword>
<accession>A0A8S0PF58</accession>
<dbReference type="AlphaFoldDB" id="A0A8S0PF58"/>
<protein>
    <submittedName>
        <fullName evidence="3">Phosphatidylcholine:diacylglycerol cholinephosphotransferase 1-like</fullName>
    </submittedName>
</protein>
<gene>
    <name evidence="3" type="ORF">OLEA9_A057041</name>
</gene>
<dbReference type="OrthoDB" id="1921278at2759"/>
<proteinExistence type="predicted"/>
<dbReference type="PANTHER" id="PTHR34674:SF1">
    <property type="entry name" value="PHOSPHATIDYLCHOLINE:DIACYLGLYCEROL CHOLINEPHOSPHOTRANSFERASE 1-RELATED"/>
    <property type="match status" value="1"/>
</dbReference>
<dbReference type="PANTHER" id="PTHR34674">
    <property type="entry name" value="PHOSPHATIDYLCHOLINE:DIACYLGLYCEROL CHOLINEPHOSPHOTRANSFERASE 1-RELATED"/>
    <property type="match status" value="1"/>
</dbReference>
<reference evidence="3 4" key="1">
    <citation type="submission" date="2019-12" db="EMBL/GenBank/DDBJ databases">
        <authorList>
            <person name="Alioto T."/>
            <person name="Alioto T."/>
            <person name="Gomez Garrido J."/>
        </authorList>
    </citation>
    <scope>NUCLEOTIDE SEQUENCE [LARGE SCALE GENOMIC DNA]</scope>
</reference>
<sequence length="220" mass="24699">MNGANLRSLHKSASITKGDNKVKKHTGFADMKKKSSDSVNGLFGNAYFMKWTAEDLLGVVRHHPIPCVFAAALLFFMGVEYTLYMVPSTAPPFDLGFVATVSLHRLLESRPALNTILAGLNTVFVGMQTAYIIWTWLIEGRPRATISALFMFTCRGILGYATQLPLPEVFISFQLPLFKCNLKNDNLEVVYPQHVPSFFSRLKKKKEAEVLFDLGEKKDF</sequence>
<evidence type="ECO:0000259" key="2">
    <source>
        <dbReference type="Pfam" id="PF24788"/>
    </source>
</evidence>
<dbReference type="EMBL" id="CACTIH010000064">
    <property type="protein sequence ID" value="CAA2946558.1"/>
    <property type="molecule type" value="Genomic_DNA"/>
</dbReference>
<dbReference type="Gramene" id="OE9A057041T1">
    <property type="protein sequence ID" value="OE9A057041C1"/>
    <property type="gene ID" value="OE9A057041"/>
</dbReference>
<feature type="domain" description="AtPDCT1/2 transmembrane" evidence="2">
    <location>
        <begin position="93"/>
        <end position="174"/>
    </location>
</feature>
<feature type="transmembrane region" description="Helical" evidence="1">
    <location>
        <begin position="116"/>
        <end position="137"/>
    </location>
</feature>
<keyword evidence="1" id="KW-0812">Transmembrane</keyword>
<evidence type="ECO:0000256" key="1">
    <source>
        <dbReference type="SAM" id="Phobius"/>
    </source>
</evidence>
<dbReference type="InterPro" id="IPR055311">
    <property type="entry name" value="PDCT1/2-like"/>
</dbReference>
<name>A0A8S0PF58_OLEEU</name>
<dbReference type="Pfam" id="PF24788">
    <property type="entry name" value="AtPDCT1_2"/>
    <property type="match status" value="1"/>
</dbReference>
<organism evidence="3 4">
    <name type="scientific">Olea europaea subsp. europaea</name>
    <dbReference type="NCBI Taxonomy" id="158383"/>
    <lineage>
        <taxon>Eukaryota</taxon>
        <taxon>Viridiplantae</taxon>
        <taxon>Streptophyta</taxon>
        <taxon>Embryophyta</taxon>
        <taxon>Tracheophyta</taxon>
        <taxon>Spermatophyta</taxon>
        <taxon>Magnoliopsida</taxon>
        <taxon>eudicotyledons</taxon>
        <taxon>Gunneridae</taxon>
        <taxon>Pentapetalae</taxon>
        <taxon>asterids</taxon>
        <taxon>lamiids</taxon>
        <taxon>Lamiales</taxon>
        <taxon>Oleaceae</taxon>
        <taxon>Oleeae</taxon>
        <taxon>Olea</taxon>
    </lineage>
</organism>
<evidence type="ECO:0000313" key="4">
    <source>
        <dbReference type="Proteomes" id="UP000594638"/>
    </source>
</evidence>